<dbReference type="Proteomes" id="UP001193035">
    <property type="component" value="Unassembled WGS sequence"/>
</dbReference>
<organism evidence="1 2">
    <name type="scientific">Ruegeria sediminis</name>
    <dbReference type="NCBI Taxonomy" id="2583820"/>
    <lineage>
        <taxon>Bacteria</taxon>
        <taxon>Pseudomonadati</taxon>
        <taxon>Pseudomonadota</taxon>
        <taxon>Alphaproteobacteria</taxon>
        <taxon>Rhodobacterales</taxon>
        <taxon>Roseobacteraceae</taxon>
        <taxon>Ruegeria</taxon>
    </lineage>
</organism>
<dbReference type="RefSeq" id="WP_138845653.1">
    <property type="nucleotide sequence ID" value="NZ_VCPD01000011.1"/>
</dbReference>
<sequence length="211" mass="22900">MSNEIEAKIAELNYQTALANKDTASKGQTDGVVKYVIGGAITAGIAAWASYQASTYSYNSTLREIELKYAKENREIDLELAKLSLTILAGEYQEDVENSLPARMFALNALERGTGVKIPEDDKTTWAKTGLTPGDITGFRDVTFGNVDSIVDQSLKELMQDVLSKNSRGCVVMNGEEHCGKLYTDSIVGGTACLTSDQNSKLVCGELQRPK</sequence>
<protein>
    <submittedName>
        <fullName evidence="1">Uncharacterized protein</fullName>
    </submittedName>
</protein>
<accession>A0ABY2WT37</accession>
<dbReference type="EMBL" id="VCPD01000011">
    <property type="protein sequence ID" value="TMV03311.1"/>
    <property type="molecule type" value="Genomic_DNA"/>
</dbReference>
<evidence type="ECO:0000313" key="1">
    <source>
        <dbReference type="EMBL" id="TMV03311.1"/>
    </source>
</evidence>
<reference evidence="1 2" key="1">
    <citation type="submission" date="2019-05" db="EMBL/GenBank/DDBJ databases">
        <title>Ruegeria sp. nov., isolated from tidal flat.</title>
        <authorList>
            <person name="Kim W."/>
        </authorList>
    </citation>
    <scope>NUCLEOTIDE SEQUENCE [LARGE SCALE GENOMIC DNA]</scope>
    <source>
        <strain evidence="1 2">CAU 1488</strain>
    </source>
</reference>
<proteinExistence type="predicted"/>
<name>A0ABY2WT37_9RHOB</name>
<keyword evidence="2" id="KW-1185">Reference proteome</keyword>
<comment type="caution">
    <text evidence="1">The sequence shown here is derived from an EMBL/GenBank/DDBJ whole genome shotgun (WGS) entry which is preliminary data.</text>
</comment>
<evidence type="ECO:0000313" key="2">
    <source>
        <dbReference type="Proteomes" id="UP001193035"/>
    </source>
</evidence>
<gene>
    <name evidence="1" type="ORF">FGK63_20100</name>
</gene>